<dbReference type="EMBL" id="LGRX02006624">
    <property type="protein sequence ID" value="KAK3276297.1"/>
    <property type="molecule type" value="Genomic_DNA"/>
</dbReference>
<name>A0AAE0GE33_9CHLO</name>
<protein>
    <submittedName>
        <fullName evidence="2">Uncharacterized protein</fullName>
    </submittedName>
</protein>
<sequence length="147" mass="16130">MNVELSCPLCFIHKLVFLMGAGQIVTSLRREPGEPRSHGNRARKLAPQPRRPRHDAATATASYIRDGIRVTRLPRRPRHKAATVIAPRALLAPRSQPRATSATLPDERQRSGTVGRALLAPRSLLSATNATLPAERTVVRALLALRD</sequence>
<accession>A0AAE0GE33</accession>
<reference evidence="2 3" key="1">
    <citation type="journal article" date="2015" name="Genome Biol. Evol.">
        <title>Comparative Genomics of a Bacterivorous Green Alga Reveals Evolutionary Causalities and Consequences of Phago-Mixotrophic Mode of Nutrition.</title>
        <authorList>
            <person name="Burns J.A."/>
            <person name="Paasch A."/>
            <person name="Narechania A."/>
            <person name="Kim E."/>
        </authorList>
    </citation>
    <scope>NUCLEOTIDE SEQUENCE [LARGE SCALE GENOMIC DNA]</scope>
    <source>
        <strain evidence="2 3">PLY_AMNH</strain>
    </source>
</reference>
<keyword evidence="3" id="KW-1185">Reference proteome</keyword>
<evidence type="ECO:0000313" key="2">
    <source>
        <dbReference type="EMBL" id="KAK3276297.1"/>
    </source>
</evidence>
<dbReference type="Proteomes" id="UP001190700">
    <property type="component" value="Unassembled WGS sequence"/>
</dbReference>
<comment type="caution">
    <text evidence="2">The sequence shown here is derived from an EMBL/GenBank/DDBJ whole genome shotgun (WGS) entry which is preliminary data.</text>
</comment>
<proteinExistence type="predicted"/>
<organism evidence="2 3">
    <name type="scientific">Cymbomonas tetramitiformis</name>
    <dbReference type="NCBI Taxonomy" id="36881"/>
    <lineage>
        <taxon>Eukaryota</taxon>
        <taxon>Viridiplantae</taxon>
        <taxon>Chlorophyta</taxon>
        <taxon>Pyramimonadophyceae</taxon>
        <taxon>Pyramimonadales</taxon>
        <taxon>Pyramimonadaceae</taxon>
        <taxon>Cymbomonas</taxon>
    </lineage>
</organism>
<gene>
    <name evidence="2" type="ORF">CYMTET_15615</name>
</gene>
<feature type="region of interest" description="Disordered" evidence="1">
    <location>
        <begin position="91"/>
        <end position="114"/>
    </location>
</feature>
<evidence type="ECO:0000313" key="3">
    <source>
        <dbReference type="Proteomes" id="UP001190700"/>
    </source>
</evidence>
<feature type="region of interest" description="Disordered" evidence="1">
    <location>
        <begin position="29"/>
        <end position="58"/>
    </location>
</feature>
<dbReference type="AlphaFoldDB" id="A0AAE0GE33"/>
<evidence type="ECO:0000256" key="1">
    <source>
        <dbReference type="SAM" id="MobiDB-lite"/>
    </source>
</evidence>